<evidence type="ECO:0000256" key="1">
    <source>
        <dbReference type="ARBA" id="ARBA00023015"/>
    </source>
</evidence>
<proteinExistence type="predicted"/>
<dbReference type="Gene3D" id="1.10.260.40">
    <property type="entry name" value="lambda repressor-like DNA-binding domains"/>
    <property type="match status" value="1"/>
</dbReference>
<reference evidence="5 6" key="1">
    <citation type="submission" date="2014-12" db="EMBL/GenBank/DDBJ databases">
        <title>Genome sequencing of Microbacterium hominis TPW29.</title>
        <authorList>
            <person name="Tan P.W."/>
            <person name="Chan K.-G."/>
        </authorList>
    </citation>
    <scope>NUCLEOTIDE SEQUENCE [LARGE SCALE GENOMIC DNA]</scope>
    <source>
        <strain evidence="5 6">TPW29</strain>
    </source>
</reference>
<evidence type="ECO:0000313" key="6">
    <source>
        <dbReference type="Proteomes" id="UP000031202"/>
    </source>
</evidence>
<dbReference type="PROSITE" id="PS50932">
    <property type="entry name" value="HTH_LACI_2"/>
    <property type="match status" value="1"/>
</dbReference>
<dbReference type="Pfam" id="PF00356">
    <property type="entry name" value="LacI"/>
    <property type="match status" value="1"/>
</dbReference>
<keyword evidence="3" id="KW-0804">Transcription</keyword>
<sequence length="349" mass="35930">MTNRRATIADVARVAGVSPSTASVVFSGKTPVSDTTRLRVIEAADSLGYTGPDPRAASLRLGRSGIVAVVVGSSLNFMFVDPVQRLLMDGLAEAVAPLGAGLLLLRRDAELDIENAPTLTTASIDAAVLIGCDGSLRASLPIVQARGIPVVVVEGDAGEGIPRIALDNRDAQRRAAQHVRDLGHTRVAIVTLWQDAAGTVGWIAPDAEIAVDVTRDRLQGARDVFPDAPAFACAGSSIDDGFAAGRVLFADARTLPTAVIAQSDLLAAGVIRAAEDAGLRVPQDVSVTGFDGVPVDGLAPYELTTLVQPATAKGRAAGAAIAAMLDGREPESVDLTSTFRIGNTTSRAG</sequence>
<dbReference type="Proteomes" id="UP000031202">
    <property type="component" value="Unassembled WGS sequence"/>
</dbReference>
<dbReference type="RefSeq" id="WP_039415292.1">
    <property type="nucleotide sequence ID" value="NZ_JWSZ01000010.1"/>
</dbReference>
<dbReference type="GO" id="GO:0003700">
    <property type="term" value="F:DNA-binding transcription factor activity"/>
    <property type="evidence" value="ECO:0007669"/>
    <property type="project" value="TreeGrafter"/>
</dbReference>
<feature type="domain" description="HTH lacI-type" evidence="4">
    <location>
        <begin position="6"/>
        <end position="61"/>
    </location>
</feature>
<dbReference type="EMBL" id="JWSZ01000010">
    <property type="protein sequence ID" value="KIC58001.1"/>
    <property type="molecule type" value="Genomic_DNA"/>
</dbReference>
<gene>
    <name evidence="5" type="ORF">RM52_07970</name>
</gene>
<evidence type="ECO:0000256" key="3">
    <source>
        <dbReference type="ARBA" id="ARBA00023163"/>
    </source>
</evidence>
<dbReference type="InterPro" id="IPR028082">
    <property type="entry name" value="Peripla_BP_I"/>
</dbReference>
<evidence type="ECO:0000313" key="5">
    <source>
        <dbReference type="EMBL" id="KIC58001.1"/>
    </source>
</evidence>
<dbReference type="GO" id="GO:0000976">
    <property type="term" value="F:transcription cis-regulatory region binding"/>
    <property type="evidence" value="ECO:0007669"/>
    <property type="project" value="TreeGrafter"/>
</dbReference>
<protein>
    <submittedName>
        <fullName evidence="5">Transcriptional regulator</fullName>
    </submittedName>
</protein>
<dbReference type="Gene3D" id="3.40.50.2300">
    <property type="match status" value="2"/>
</dbReference>
<evidence type="ECO:0000256" key="2">
    <source>
        <dbReference type="ARBA" id="ARBA00023125"/>
    </source>
</evidence>
<keyword evidence="1" id="KW-0805">Transcription regulation</keyword>
<dbReference type="SUPFAM" id="SSF47413">
    <property type="entry name" value="lambda repressor-like DNA-binding domains"/>
    <property type="match status" value="1"/>
</dbReference>
<dbReference type="Pfam" id="PF13377">
    <property type="entry name" value="Peripla_BP_3"/>
    <property type="match status" value="1"/>
</dbReference>
<comment type="caution">
    <text evidence="5">The sequence shown here is derived from an EMBL/GenBank/DDBJ whole genome shotgun (WGS) entry which is preliminary data.</text>
</comment>
<dbReference type="PANTHER" id="PTHR30146">
    <property type="entry name" value="LACI-RELATED TRANSCRIPTIONAL REPRESSOR"/>
    <property type="match status" value="1"/>
</dbReference>
<dbReference type="SMART" id="SM00354">
    <property type="entry name" value="HTH_LACI"/>
    <property type="match status" value="1"/>
</dbReference>
<dbReference type="InterPro" id="IPR000843">
    <property type="entry name" value="HTH_LacI"/>
</dbReference>
<dbReference type="CDD" id="cd01392">
    <property type="entry name" value="HTH_LacI"/>
    <property type="match status" value="1"/>
</dbReference>
<evidence type="ECO:0000259" key="4">
    <source>
        <dbReference type="PROSITE" id="PS50932"/>
    </source>
</evidence>
<name>A0A0B4CUF7_9MICO</name>
<dbReference type="AlphaFoldDB" id="A0A0B4CUF7"/>
<accession>A0A0B4CUF7</accession>
<dbReference type="PANTHER" id="PTHR30146:SF138">
    <property type="entry name" value="TRANSCRIPTIONAL REGULATORY PROTEIN"/>
    <property type="match status" value="1"/>
</dbReference>
<organism evidence="5 6">
    <name type="scientific">Microbacterium hominis</name>
    <dbReference type="NCBI Taxonomy" id="162426"/>
    <lineage>
        <taxon>Bacteria</taxon>
        <taxon>Bacillati</taxon>
        <taxon>Actinomycetota</taxon>
        <taxon>Actinomycetes</taxon>
        <taxon>Micrococcales</taxon>
        <taxon>Microbacteriaceae</taxon>
        <taxon>Microbacterium</taxon>
    </lineage>
</organism>
<dbReference type="InterPro" id="IPR010982">
    <property type="entry name" value="Lambda_DNA-bd_dom_sf"/>
</dbReference>
<keyword evidence="2" id="KW-0238">DNA-binding</keyword>
<dbReference type="InterPro" id="IPR046335">
    <property type="entry name" value="LacI/GalR-like_sensor"/>
</dbReference>
<dbReference type="SUPFAM" id="SSF53822">
    <property type="entry name" value="Periplasmic binding protein-like I"/>
    <property type="match status" value="1"/>
</dbReference>